<feature type="signal peptide" evidence="1">
    <location>
        <begin position="1"/>
        <end position="22"/>
    </location>
</feature>
<reference evidence="2 3" key="1">
    <citation type="submission" date="2024-01" db="EMBL/GenBank/DDBJ databases">
        <authorList>
            <person name="Allen C."/>
            <person name="Tagirdzhanova G."/>
        </authorList>
    </citation>
    <scope>NUCLEOTIDE SEQUENCE [LARGE SCALE GENOMIC DNA]</scope>
    <source>
        <strain evidence="2 3">CBS 573.63</strain>
    </source>
</reference>
<organism evidence="2 3">
    <name type="scientific">Sporothrix epigloea</name>
    <dbReference type="NCBI Taxonomy" id="1892477"/>
    <lineage>
        <taxon>Eukaryota</taxon>
        <taxon>Fungi</taxon>
        <taxon>Dikarya</taxon>
        <taxon>Ascomycota</taxon>
        <taxon>Pezizomycotina</taxon>
        <taxon>Sordariomycetes</taxon>
        <taxon>Sordariomycetidae</taxon>
        <taxon>Ophiostomatales</taxon>
        <taxon>Ophiostomataceae</taxon>
        <taxon>Sporothrix</taxon>
    </lineage>
</organism>
<keyword evidence="3" id="KW-1185">Reference proteome</keyword>
<dbReference type="PANTHER" id="PTHR28022">
    <property type="entry name" value="GPI MANNOSYLTRANSFERASE 2 SUBUNIT PGA1"/>
    <property type="match status" value="1"/>
</dbReference>
<proteinExistence type="predicted"/>
<dbReference type="InterPro" id="IPR019433">
    <property type="entry name" value="GPI_ManTrfase_II_coact_Pga1"/>
</dbReference>
<dbReference type="EMBL" id="CAWUOM010000022">
    <property type="protein sequence ID" value="CAK7266115.1"/>
    <property type="molecule type" value="Genomic_DNA"/>
</dbReference>
<keyword evidence="1" id="KW-0732">Signal</keyword>
<sequence length="243" mass="25783">MAAALFGRLCLALLVSAATVAANVEKTIFVAGQTATDDADLFHSSITDVLPRLIPKLNAWRTDLPAAFSWAEGFPDNGTTWMILGDLVAGQRYELRVCWTATQPTAFSVDVYDLATVATTAELAMSLDNFVSKKNVEEASSGHYSALPSATSLLRIIAAADFFAADRSAMKPGSVPPVVVDVILDPYVLNVLPRSLVPVVAAILAVAAASAWLARRVILPGLQAVALSGQVSEDNQRATRKLE</sequence>
<accession>A0ABP0DCZ4</accession>
<evidence type="ECO:0000313" key="3">
    <source>
        <dbReference type="Proteomes" id="UP001642501"/>
    </source>
</evidence>
<dbReference type="PANTHER" id="PTHR28022:SF1">
    <property type="entry name" value="GPI MANNOSYLTRANSFERASE 2 SUBUNIT PGA1"/>
    <property type="match status" value="1"/>
</dbReference>
<evidence type="ECO:0000256" key="1">
    <source>
        <dbReference type="SAM" id="SignalP"/>
    </source>
</evidence>
<dbReference type="Proteomes" id="UP001642501">
    <property type="component" value="Unassembled WGS sequence"/>
</dbReference>
<feature type="chain" id="PRO_5045549063" evidence="1">
    <location>
        <begin position="23"/>
        <end position="243"/>
    </location>
</feature>
<name>A0ABP0DCZ4_9PEZI</name>
<comment type="caution">
    <text evidence="2">The sequence shown here is derived from an EMBL/GenBank/DDBJ whole genome shotgun (WGS) entry which is preliminary data.</text>
</comment>
<gene>
    <name evidence="2" type="ORF">SEPCBS57363_001932</name>
</gene>
<protein>
    <submittedName>
        <fullName evidence="2">Uncharacterized protein</fullName>
    </submittedName>
</protein>
<evidence type="ECO:0000313" key="2">
    <source>
        <dbReference type="EMBL" id="CAK7266115.1"/>
    </source>
</evidence>